<dbReference type="InterPro" id="IPR036250">
    <property type="entry name" value="AcylCo_DH-like_C"/>
</dbReference>
<dbReference type="InterPro" id="IPR009075">
    <property type="entry name" value="AcylCo_DH/oxidase_C"/>
</dbReference>
<dbReference type="RefSeq" id="WP_378286709.1">
    <property type="nucleotide sequence ID" value="NZ_JBHSON010000060.1"/>
</dbReference>
<keyword evidence="3" id="KW-0560">Oxidoreductase</keyword>
<name>A0ABW1A6X2_9ACTN</name>
<dbReference type="PANTHER" id="PTHR43884:SF20">
    <property type="entry name" value="ACYL-COA DEHYDROGENASE FADE28"/>
    <property type="match status" value="1"/>
</dbReference>
<dbReference type="Gene3D" id="1.20.140.10">
    <property type="entry name" value="Butyryl-CoA Dehydrogenase, subunit A, domain 3"/>
    <property type="match status" value="1"/>
</dbReference>
<keyword evidence="6" id="KW-1185">Reference proteome</keyword>
<gene>
    <name evidence="5" type="ORF">ACFPZN_35130</name>
</gene>
<dbReference type="Pfam" id="PF00441">
    <property type="entry name" value="Acyl-CoA_dh_1"/>
    <property type="match status" value="1"/>
</dbReference>
<keyword evidence="1" id="KW-0285">Flavoprotein</keyword>
<organism evidence="5 6">
    <name type="scientific">Actinomadura rugatobispora</name>
    <dbReference type="NCBI Taxonomy" id="1994"/>
    <lineage>
        <taxon>Bacteria</taxon>
        <taxon>Bacillati</taxon>
        <taxon>Actinomycetota</taxon>
        <taxon>Actinomycetes</taxon>
        <taxon>Streptosporangiales</taxon>
        <taxon>Thermomonosporaceae</taxon>
        <taxon>Actinomadura</taxon>
    </lineage>
</organism>
<proteinExistence type="predicted"/>
<dbReference type="SUPFAM" id="SSF47203">
    <property type="entry name" value="Acyl-CoA dehydrogenase C-terminal domain-like"/>
    <property type="match status" value="1"/>
</dbReference>
<protein>
    <submittedName>
        <fullName evidence="5">Acyl-CoA dehydrogenase family protein</fullName>
    </submittedName>
</protein>
<dbReference type="EMBL" id="JBHSON010000060">
    <property type="protein sequence ID" value="MFC5750881.1"/>
    <property type="molecule type" value="Genomic_DNA"/>
</dbReference>
<accession>A0ABW1A6X2</accession>
<evidence type="ECO:0000259" key="4">
    <source>
        <dbReference type="Pfam" id="PF00441"/>
    </source>
</evidence>
<sequence length="319" mass="33728">MDFRFDQDEQQLLDQAGATFRRWLPPERLLTGSSTAAAWDIIAADGWLAAGSTGDDDALSLALVAGIGREAGRVLAGEGFVTNAVLLAAAEEPVAPGFLIADGRSEPVTGPTGETPVPWCFGVETGLVAYRIDDAGTLHRCEGDAWDFQPAGRLALGVGTITPTPMSPVSRISVTDELLTSAQIVHAATLVGLGETVIGDAVDYAKQRMQFDRPIGGFQAVKHPLADATIALEVAWNAVLYAALRPADTTAAIARLQAKNAADLATRVAAQTFGGIAMTWEHSMHLYLKTAQASLYRFGAPDDHALRLAEYLMKEGEAA</sequence>
<dbReference type="PANTHER" id="PTHR43884">
    <property type="entry name" value="ACYL-COA DEHYDROGENASE"/>
    <property type="match status" value="1"/>
</dbReference>
<feature type="domain" description="Acyl-CoA dehydrogenase/oxidase C-terminal" evidence="4">
    <location>
        <begin position="174"/>
        <end position="294"/>
    </location>
</feature>
<comment type="caution">
    <text evidence="5">The sequence shown here is derived from an EMBL/GenBank/DDBJ whole genome shotgun (WGS) entry which is preliminary data.</text>
</comment>
<evidence type="ECO:0000256" key="2">
    <source>
        <dbReference type="ARBA" id="ARBA00022827"/>
    </source>
</evidence>
<evidence type="ECO:0000256" key="1">
    <source>
        <dbReference type="ARBA" id="ARBA00022630"/>
    </source>
</evidence>
<dbReference type="Proteomes" id="UP001596074">
    <property type="component" value="Unassembled WGS sequence"/>
</dbReference>
<evidence type="ECO:0000313" key="5">
    <source>
        <dbReference type="EMBL" id="MFC5750881.1"/>
    </source>
</evidence>
<evidence type="ECO:0000313" key="6">
    <source>
        <dbReference type="Proteomes" id="UP001596074"/>
    </source>
</evidence>
<reference evidence="6" key="1">
    <citation type="journal article" date="2019" name="Int. J. Syst. Evol. Microbiol.">
        <title>The Global Catalogue of Microorganisms (GCM) 10K type strain sequencing project: providing services to taxonomists for standard genome sequencing and annotation.</title>
        <authorList>
            <consortium name="The Broad Institute Genomics Platform"/>
            <consortium name="The Broad Institute Genome Sequencing Center for Infectious Disease"/>
            <person name="Wu L."/>
            <person name="Ma J."/>
        </authorList>
    </citation>
    <scope>NUCLEOTIDE SEQUENCE [LARGE SCALE GENOMIC DNA]</scope>
    <source>
        <strain evidence="6">KCTC 42087</strain>
    </source>
</reference>
<keyword evidence="2" id="KW-0274">FAD</keyword>
<evidence type="ECO:0000256" key="3">
    <source>
        <dbReference type="ARBA" id="ARBA00023002"/>
    </source>
</evidence>